<keyword evidence="1" id="KW-0812">Transmembrane</keyword>
<gene>
    <name evidence="2" type="ORF">L9F63_009719</name>
</gene>
<protein>
    <submittedName>
        <fullName evidence="2">Uncharacterized protein</fullName>
    </submittedName>
</protein>
<reference evidence="2" key="1">
    <citation type="journal article" date="2023" name="IScience">
        <title>Live-bearing cockroach genome reveals convergent evolutionary mechanisms linked to viviparity in insects and beyond.</title>
        <authorList>
            <person name="Fouks B."/>
            <person name="Harrison M.C."/>
            <person name="Mikhailova A.A."/>
            <person name="Marchal E."/>
            <person name="English S."/>
            <person name="Carruthers M."/>
            <person name="Jennings E.C."/>
            <person name="Chiamaka E.L."/>
            <person name="Frigard R.A."/>
            <person name="Pippel M."/>
            <person name="Attardo G.M."/>
            <person name="Benoit J.B."/>
            <person name="Bornberg-Bauer E."/>
            <person name="Tobe S.S."/>
        </authorList>
    </citation>
    <scope>NUCLEOTIDE SEQUENCE</scope>
    <source>
        <strain evidence="2">Stay&amp;Tobe</strain>
    </source>
</reference>
<name>A0AAD8AJ43_DIPPU</name>
<reference evidence="2" key="2">
    <citation type="submission" date="2023-05" db="EMBL/GenBank/DDBJ databases">
        <authorList>
            <person name="Fouks B."/>
        </authorList>
    </citation>
    <scope>NUCLEOTIDE SEQUENCE</scope>
    <source>
        <strain evidence="2">Stay&amp;Tobe</strain>
        <tissue evidence="2">Testes</tissue>
    </source>
</reference>
<accession>A0AAD8AJ43</accession>
<dbReference type="EMBL" id="JASPKZ010000461">
    <property type="protein sequence ID" value="KAJ9599977.1"/>
    <property type="molecule type" value="Genomic_DNA"/>
</dbReference>
<feature type="transmembrane region" description="Helical" evidence="1">
    <location>
        <begin position="27"/>
        <end position="51"/>
    </location>
</feature>
<feature type="non-terminal residue" evidence="2">
    <location>
        <position position="60"/>
    </location>
</feature>
<proteinExistence type="predicted"/>
<comment type="caution">
    <text evidence="2">The sequence shown here is derived from an EMBL/GenBank/DDBJ whole genome shotgun (WGS) entry which is preliminary data.</text>
</comment>
<keyword evidence="1" id="KW-1133">Transmembrane helix</keyword>
<keyword evidence="3" id="KW-1185">Reference proteome</keyword>
<evidence type="ECO:0000313" key="2">
    <source>
        <dbReference type="EMBL" id="KAJ9599977.1"/>
    </source>
</evidence>
<keyword evidence="1" id="KW-0472">Membrane</keyword>
<evidence type="ECO:0000313" key="3">
    <source>
        <dbReference type="Proteomes" id="UP001233999"/>
    </source>
</evidence>
<dbReference type="AlphaFoldDB" id="A0AAD8AJ43"/>
<organism evidence="2 3">
    <name type="scientific">Diploptera punctata</name>
    <name type="common">Pacific beetle cockroach</name>
    <dbReference type="NCBI Taxonomy" id="6984"/>
    <lineage>
        <taxon>Eukaryota</taxon>
        <taxon>Metazoa</taxon>
        <taxon>Ecdysozoa</taxon>
        <taxon>Arthropoda</taxon>
        <taxon>Hexapoda</taxon>
        <taxon>Insecta</taxon>
        <taxon>Pterygota</taxon>
        <taxon>Neoptera</taxon>
        <taxon>Polyneoptera</taxon>
        <taxon>Dictyoptera</taxon>
        <taxon>Blattodea</taxon>
        <taxon>Blaberoidea</taxon>
        <taxon>Blaberidae</taxon>
        <taxon>Diplopterinae</taxon>
        <taxon>Diploptera</taxon>
    </lineage>
</organism>
<sequence>LMKVLVQQKEGQRIEAMCFLQKTQRCYVVLLFQDYFCLSFFVFYTFLSFYIQKRKETPIE</sequence>
<dbReference type="Proteomes" id="UP001233999">
    <property type="component" value="Unassembled WGS sequence"/>
</dbReference>
<feature type="non-terminal residue" evidence="2">
    <location>
        <position position="1"/>
    </location>
</feature>
<evidence type="ECO:0000256" key="1">
    <source>
        <dbReference type="SAM" id="Phobius"/>
    </source>
</evidence>